<name>A0A0A8YEZ1_ARUDO</name>
<proteinExistence type="predicted"/>
<reference evidence="2" key="1">
    <citation type="submission" date="2014-09" db="EMBL/GenBank/DDBJ databases">
        <authorList>
            <person name="Magalhaes I.L.F."/>
            <person name="Oliveira U."/>
            <person name="Santos F.R."/>
            <person name="Vidigal T.H.D.A."/>
            <person name="Brescovit A.D."/>
            <person name="Santos A.J."/>
        </authorList>
    </citation>
    <scope>NUCLEOTIDE SEQUENCE</scope>
    <source>
        <tissue evidence="2">Shoot tissue taken approximately 20 cm above the soil surface</tissue>
    </source>
</reference>
<dbReference type="EMBL" id="GBRH01273166">
    <property type="protein sequence ID" value="JAD24729.1"/>
    <property type="molecule type" value="Transcribed_RNA"/>
</dbReference>
<organism evidence="2">
    <name type="scientific">Arundo donax</name>
    <name type="common">Giant reed</name>
    <name type="synonym">Donax arundinaceus</name>
    <dbReference type="NCBI Taxonomy" id="35708"/>
    <lineage>
        <taxon>Eukaryota</taxon>
        <taxon>Viridiplantae</taxon>
        <taxon>Streptophyta</taxon>
        <taxon>Embryophyta</taxon>
        <taxon>Tracheophyta</taxon>
        <taxon>Spermatophyta</taxon>
        <taxon>Magnoliopsida</taxon>
        <taxon>Liliopsida</taxon>
        <taxon>Poales</taxon>
        <taxon>Poaceae</taxon>
        <taxon>PACMAD clade</taxon>
        <taxon>Arundinoideae</taxon>
        <taxon>Arundineae</taxon>
        <taxon>Arundo</taxon>
    </lineage>
</organism>
<feature type="region of interest" description="Disordered" evidence="1">
    <location>
        <begin position="1"/>
        <end position="67"/>
    </location>
</feature>
<sequence>MLVRGARHHGAPPRPRARRRRRRAAAPAAGPGRHRGDRGHQGRARRGGGVRPRRRVGRGFGLHVRVL</sequence>
<evidence type="ECO:0000256" key="1">
    <source>
        <dbReference type="SAM" id="MobiDB-lite"/>
    </source>
</evidence>
<protein>
    <submittedName>
        <fullName evidence="2">Uncharacterized protein</fullName>
    </submittedName>
</protein>
<feature type="compositionally biased region" description="Basic residues" evidence="1">
    <location>
        <begin position="32"/>
        <end position="57"/>
    </location>
</feature>
<feature type="compositionally biased region" description="Basic residues" evidence="1">
    <location>
        <begin position="1"/>
        <end position="24"/>
    </location>
</feature>
<evidence type="ECO:0000313" key="2">
    <source>
        <dbReference type="EMBL" id="JAD24729.1"/>
    </source>
</evidence>
<dbReference type="AlphaFoldDB" id="A0A0A8YEZ1"/>
<reference evidence="2" key="2">
    <citation type="journal article" date="2015" name="Data Brief">
        <title>Shoot transcriptome of the giant reed, Arundo donax.</title>
        <authorList>
            <person name="Barrero R.A."/>
            <person name="Guerrero F.D."/>
            <person name="Moolhuijzen P."/>
            <person name="Goolsby J.A."/>
            <person name="Tidwell J."/>
            <person name="Bellgard S.E."/>
            <person name="Bellgard M.I."/>
        </authorList>
    </citation>
    <scope>NUCLEOTIDE SEQUENCE</scope>
    <source>
        <tissue evidence="2">Shoot tissue taken approximately 20 cm above the soil surface</tissue>
    </source>
</reference>
<accession>A0A0A8YEZ1</accession>